<gene>
    <name evidence="1" type="ORF">B0A48_15468</name>
</gene>
<sequence>MLMGELETLLRNLVQDARVTHMAKKLELAGLLRYMNGRARDFGRSNSKLVNRYRASMRRIQNKAIDGGQDSYVHKAVISVYDAVGGLKHGNGVSPPLTFRANSRPGRRPDWAAYRIDELRKGITDACWDEAVLEMSDDIQEAVRAVGIGILSHAQGVFQDLLDRFNATVDRTADLPAEEKQLQMTLVGNLDKASKEHA</sequence>
<dbReference type="EMBL" id="NAJO01000047">
    <property type="protein sequence ID" value="OQN98192.1"/>
    <property type="molecule type" value="Genomic_DNA"/>
</dbReference>
<evidence type="ECO:0000313" key="2">
    <source>
        <dbReference type="Proteomes" id="UP000192596"/>
    </source>
</evidence>
<keyword evidence="2" id="KW-1185">Reference proteome</keyword>
<dbReference type="Proteomes" id="UP000192596">
    <property type="component" value="Unassembled WGS sequence"/>
</dbReference>
<name>A0A1V8SGA7_9PEZI</name>
<reference evidence="2" key="1">
    <citation type="submission" date="2017-03" db="EMBL/GenBank/DDBJ databases">
        <title>Genomes of endolithic fungi from Antarctica.</title>
        <authorList>
            <person name="Coleine C."/>
            <person name="Masonjones S."/>
            <person name="Stajich J.E."/>
        </authorList>
    </citation>
    <scope>NUCLEOTIDE SEQUENCE [LARGE SCALE GENOMIC DNA]</scope>
    <source>
        <strain evidence="2">CCFEE 5527</strain>
    </source>
</reference>
<organism evidence="1 2">
    <name type="scientific">Cryoendolithus antarcticus</name>
    <dbReference type="NCBI Taxonomy" id="1507870"/>
    <lineage>
        <taxon>Eukaryota</taxon>
        <taxon>Fungi</taxon>
        <taxon>Dikarya</taxon>
        <taxon>Ascomycota</taxon>
        <taxon>Pezizomycotina</taxon>
        <taxon>Dothideomycetes</taxon>
        <taxon>Dothideomycetidae</taxon>
        <taxon>Cladosporiales</taxon>
        <taxon>Cladosporiaceae</taxon>
        <taxon>Cryoendolithus</taxon>
    </lineage>
</organism>
<comment type="caution">
    <text evidence="1">The sequence shown here is derived from an EMBL/GenBank/DDBJ whole genome shotgun (WGS) entry which is preliminary data.</text>
</comment>
<evidence type="ECO:0000313" key="1">
    <source>
        <dbReference type="EMBL" id="OQN98192.1"/>
    </source>
</evidence>
<accession>A0A1V8SGA7</accession>
<proteinExistence type="predicted"/>
<protein>
    <submittedName>
        <fullName evidence="1">Uncharacterized protein</fullName>
    </submittedName>
</protein>
<dbReference type="AlphaFoldDB" id="A0A1V8SGA7"/>
<dbReference type="InParanoid" id="A0A1V8SGA7"/>